<dbReference type="GO" id="GO:0003700">
    <property type="term" value="F:DNA-binding transcription factor activity"/>
    <property type="evidence" value="ECO:0007669"/>
    <property type="project" value="InterPro"/>
</dbReference>
<dbReference type="Gene3D" id="1.10.10.10">
    <property type="entry name" value="Winged helix-like DNA-binding domain superfamily/Winged helix DNA-binding domain"/>
    <property type="match status" value="1"/>
</dbReference>
<dbReference type="STRING" id="860235.AOZ06_18985"/>
<evidence type="ECO:0000313" key="3">
    <source>
        <dbReference type="Proteomes" id="UP000063699"/>
    </source>
</evidence>
<evidence type="ECO:0000259" key="1">
    <source>
        <dbReference type="PROSITE" id="PS50995"/>
    </source>
</evidence>
<dbReference type="PANTHER" id="PTHR33164:SF43">
    <property type="entry name" value="HTH-TYPE TRANSCRIPTIONAL REPRESSOR YETL"/>
    <property type="match status" value="1"/>
</dbReference>
<dbReference type="PANTHER" id="PTHR33164">
    <property type="entry name" value="TRANSCRIPTIONAL REGULATOR, MARR FAMILY"/>
    <property type="match status" value="1"/>
</dbReference>
<dbReference type="InterPro" id="IPR039422">
    <property type="entry name" value="MarR/SlyA-like"/>
</dbReference>
<name>A0A0N9I2M7_9PSEU</name>
<dbReference type="SUPFAM" id="SSF46785">
    <property type="entry name" value="Winged helix' DNA-binding domain"/>
    <property type="match status" value="1"/>
</dbReference>
<dbReference type="InterPro" id="IPR036388">
    <property type="entry name" value="WH-like_DNA-bd_sf"/>
</dbReference>
<dbReference type="KEGG" id="kphy:AOZ06_18985"/>
<dbReference type="RefSeq" id="WP_054290631.1">
    <property type="nucleotide sequence ID" value="NZ_CP012752.1"/>
</dbReference>
<proteinExistence type="predicted"/>
<reference evidence="2 3" key="1">
    <citation type="submission" date="2015-07" db="EMBL/GenBank/DDBJ databases">
        <title>Genome sequencing of Kibdelosporangium phytohabitans.</title>
        <authorList>
            <person name="Qin S."/>
            <person name="Xing K."/>
        </authorList>
    </citation>
    <scope>NUCLEOTIDE SEQUENCE [LARGE SCALE GENOMIC DNA]</scope>
    <source>
        <strain evidence="2 3">KLBMP1111</strain>
    </source>
</reference>
<dbReference type="SMART" id="SM00347">
    <property type="entry name" value="HTH_MARR"/>
    <property type="match status" value="1"/>
</dbReference>
<dbReference type="InterPro" id="IPR000835">
    <property type="entry name" value="HTH_MarR-typ"/>
</dbReference>
<sequence length="149" mass="16564">MTADNPATAVRLLRLRTRLLSLASIHSDRRVNEALGEVGARKWHYAVLATLEEFGPASQADLSDRTRIYRSDLVNVITELAAQDLVERSPNPADRRQNVISLTGKGTDRLLELDKVLRGAEEDFLAPLDAGQREQLGELLAILTRDRGH</sequence>
<dbReference type="OrthoDB" id="4826718at2"/>
<gene>
    <name evidence="2" type="ORF">AOZ06_18985</name>
</gene>
<dbReference type="EMBL" id="CP012752">
    <property type="protein sequence ID" value="ALG08724.1"/>
    <property type="molecule type" value="Genomic_DNA"/>
</dbReference>
<dbReference type="InterPro" id="IPR036390">
    <property type="entry name" value="WH_DNA-bd_sf"/>
</dbReference>
<feature type="domain" description="HTH marR-type" evidence="1">
    <location>
        <begin position="6"/>
        <end position="145"/>
    </location>
</feature>
<dbReference type="Pfam" id="PF12802">
    <property type="entry name" value="MarR_2"/>
    <property type="match status" value="1"/>
</dbReference>
<accession>A0A0N9I2M7</accession>
<dbReference type="AlphaFoldDB" id="A0A0N9I2M7"/>
<keyword evidence="3" id="KW-1185">Reference proteome</keyword>
<protein>
    <submittedName>
        <fullName evidence="2">MarR family transcriptional regulator</fullName>
    </submittedName>
</protein>
<dbReference type="PROSITE" id="PS50995">
    <property type="entry name" value="HTH_MARR_2"/>
    <property type="match status" value="1"/>
</dbReference>
<dbReference type="GO" id="GO:0006950">
    <property type="term" value="P:response to stress"/>
    <property type="evidence" value="ECO:0007669"/>
    <property type="project" value="TreeGrafter"/>
</dbReference>
<dbReference type="Proteomes" id="UP000063699">
    <property type="component" value="Chromosome"/>
</dbReference>
<evidence type="ECO:0000313" key="2">
    <source>
        <dbReference type="EMBL" id="ALG08724.1"/>
    </source>
</evidence>
<organism evidence="2 3">
    <name type="scientific">Kibdelosporangium phytohabitans</name>
    <dbReference type="NCBI Taxonomy" id="860235"/>
    <lineage>
        <taxon>Bacteria</taxon>
        <taxon>Bacillati</taxon>
        <taxon>Actinomycetota</taxon>
        <taxon>Actinomycetes</taxon>
        <taxon>Pseudonocardiales</taxon>
        <taxon>Pseudonocardiaceae</taxon>
        <taxon>Kibdelosporangium</taxon>
    </lineage>
</organism>